<sequence>MNLLKKSAVALCAIALVFTGCSDDDDNNNDRLILGDKDGILLVTFGSSFPDPQETFKNIDNAAKTKFTGEAVNWGFTSDLIINKLRKGNGEGSLQGKIIDNDSPEEAMEKMVKDGYSKFNIQSLHVIPGEEFDELKAAVASFESKYKGVDVKIGHPLLDTDADIQKVAEIIAKKFSSELTEGPVLLMGHGTPHAADAQYLKLQAELRKLNSNFYVGTVEGIGFNAGTTSIGALITELNKLTPKATKVTITPLMSIAGDHANNDMNGNSGETDPAEQSWRERLEAENYTVNSIMKGLGDYDEINAIWMNHLENAE</sequence>
<protein>
    <recommendedName>
        <fullName evidence="7">Heme-binding protein</fullName>
    </recommendedName>
</protein>
<evidence type="ECO:0000313" key="5">
    <source>
        <dbReference type="EMBL" id="PKQ60627.1"/>
    </source>
</evidence>
<feature type="region of interest" description="Disordered" evidence="3">
    <location>
        <begin position="259"/>
        <end position="278"/>
    </location>
</feature>
<reference evidence="5 6" key="1">
    <citation type="journal article" date="2017" name="Front. Microbiol.">
        <title>Labilibaculum manganireducens gen. nov., sp. nov. and Labilibaculum filiforme sp. nov., Novel Bacteroidetes Isolated from Subsurface Sediments of the Baltic Sea.</title>
        <authorList>
            <person name="Vandieken V."/>
            <person name="Marshall I.P."/>
            <person name="Niemann H."/>
            <person name="Engelen B."/>
            <person name="Cypionka H."/>
        </authorList>
    </citation>
    <scope>NUCLEOTIDE SEQUENCE [LARGE SCALE GENOMIC DNA]</scope>
    <source>
        <strain evidence="5 6">59.16B</strain>
    </source>
</reference>
<keyword evidence="2" id="KW-0170">Cobalt</keyword>
<feature type="binding site" evidence="2">
    <location>
        <position position="189"/>
    </location>
    <ligand>
        <name>Co(2+)</name>
        <dbReference type="ChEBI" id="CHEBI:48828"/>
    </ligand>
</feature>
<dbReference type="InterPro" id="IPR010388">
    <property type="entry name" value="Anaerobic_Co-chelatase"/>
</dbReference>
<dbReference type="Pfam" id="PF06180">
    <property type="entry name" value="CbiK"/>
    <property type="match status" value="1"/>
</dbReference>
<dbReference type="Gene3D" id="3.40.50.1400">
    <property type="match status" value="2"/>
</dbReference>
<keyword evidence="4" id="KW-0732">Signal</keyword>
<dbReference type="Proteomes" id="UP000233535">
    <property type="component" value="Unassembled WGS sequence"/>
</dbReference>
<evidence type="ECO:0000256" key="4">
    <source>
        <dbReference type="SAM" id="SignalP"/>
    </source>
</evidence>
<feature type="active site" description="Proton acceptor" evidence="1">
    <location>
        <position position="189"/>
    </location>
</feature>
<dbReference type="RefSeq" id="WP_101263289.1">
    <property type="nucleotide sequence ID" value="NZ_MVDD01000023.1"/>
</dbReference>
<dbReference type="PIRSF" id="PIRSF033579">
    <property type="entry name" value="Anaer_Co_chel"/>
    <property type="match status" value="1"/>
</dbReference>
<evidence type="ECO:0000256" key="2">
    <source>
        <dbReference type="PIRSR" id="PIRSR033579-3"/>
    </source>
</evidence>
<evidence type="ECO:0000313" key="6">
    <source>
        <dbReference type="Proteomes" id="UP000233535"/>
    </source>
</evidence>
<comment type="caution">
    <text evidence="5">The sequence shown here is derived from an EMBL/GenBank/DDBJ whole genome shotgun (WGS) entry which is preliminary data.</text>
</comment>
<name>A0A2N3HRH5_9BACT</name>
<evidence type="ECO:0008006" key="7">
    <source>
        <dbReference type="Google" id="ProtNLM"/>
    </source>
</evidence>
<dbReference type="SUPFAM" id="SSF53800">
    <property type="entry name" value="Chelatase"/>
    <property type="match status" value="1"/>
</dbReference>
<accession>A0A2N3HRH5</accession>
<feature type="binding site" evidence="2">
    <location>
        <position position="259"/>
    </location>
    <ligand>
        <name>Co(2+)</name>
        <dbReference type="ChEBI" id="CHEBI:48828"/>
    </ligand>
</feature>
<keyword evidence="6" id="KW-1185">Reference proteome</keyword>
<feature type="signal peptide" evidence="4">
    <location>
        <begin position="1"/>
        <end position="22"/>
    </location>
</feature>
<proteinExistence type="predicted"/>
<dbReference type="GO" id="GO:0019251">
    <property type="term" value="P:anaerobic cobalamin biosynthetic process"/>
    <property type="evidence" value="ECO:0007669"/>
    <property type="project" value="InterPro"/>
</dbReference>
<evidence type="ECO:0000256" key="3">
    <source>
        <dbReference type="SAM" id="MobiDB-lite"/>
    </source>
</evidence>
<dbReference type="EMBL" id="MVDD01000023">
    <property type="protein sequence ID" value="PKQ60627.1"/>
    <property type="molecule type" value="Genomic_DNA"/>
</dbReference>
<organism evidence="5 6">
    <name type="scientific">Labilibaculum filiforme</name>
    <dbReference type="NCBI Taxonomy" id="1940526"/>
    <lineage>
        <taxon>Bacteria</taxon>
        <taxon>Pseudomonadati</taxon>
        <taxon>Bacteroidota</taxon>
        <taxon>Bacteroidia</taxon>
        <taxon>Marinilabiliales</taxon>
        <taxon>Marinifilaceae</taxon>
        <taxon>Labilibaculum</taxon>
    </lineage>
</organism>
<dbReference type="GO" id="GO:0016852">
    <property type="term" value="F:sirohydrochlorin cobaltochelatase activity"/>
    <property type="evidence" value="ECO:0007669"/>
    <property type="project" value="InterPro"/>
</dbReference>
<keyword evidence="2" id="KW-0479">Metal-binding</keyword>
<dbReference type="AlphaFoldDB" id="A0A2N3HRH5"/>
<feature type="chain" id="PRO_5014846246" description="Heme-binding protein" evidence="4">
    <location>
        <begin position="23"/>
        <end position="314"/>
    </location>
</feature>
<dbReference type="OrthoDB" id="9770331at2"/>
<dbReference type="GO" id="GO:0046872">
    <property type="term" value="F:metal ion binding"/>
    <property type="evidence" value="ECO:0007669"/>
    <property type="project" value="UniProtKB-KW"/>
</dbReference>
<dbReference type="PROSITE" id="PS51257">
    <property type="entry name" value="PROKAR_LIPOPROTEIN"/>
    <property type="match status" value="1"/>
</dbReference>
<feature type="binding site" evidence="2">
    <location>
        <position position="219"/>
    </location>
    <ligand>
        <name>Co(2+)</name>
        <dbReference type="ChEBI" id="CHEBI:48828"/>
    </ligand>
</feature>
<evidence type="ECO:0000256" key="1">
    <source>
        <dbReference type="PIRSR" id="PIRSR033579-1"/>
    </source>
</evidence>
<gene>
    <name evidence="5" type="ORF">BZG02_18735</name>
</gene>